<dbReference type="OrthoDB" id="10258869at2759"/>
<dbReference type="InterPro" id="IPR001197">
    <property type="entry name" value="Ribosomal_uL16_euk_arch"/>
</dbReference>
<dbReference type="Gene3D" id="3.90.1170.10">
    <property type="entry name" value="Ribosomal protein L10e/L16"/>
    <property type="match status" value="1"/>
</dbReference>
<dbReference type="EMBL" id="JACAZI010000005">
    <property type="protein sequence ID" value="KAF7360091.1"/>
    <property type="molecule type" value="Genomic_DNA"/>
</dbReference>
<dbReference type="Gene3D" id="3.30.60.300">
    <property type="match status" value="1"/>
</dbReference>
<comment type="caution">
    <text evidence="1">The sequence shown here is derived from an EMBL/GenBank/DDBJ whole genome shotgun (WGS) entry which is preliminary data.</text>
</comment>
<dbReference type="GO" id="GO:0005840">
    <property type="term" value="C:ribosome"/>
    <property type="evidence" value="ECO:0007669"/>
    <property type="project" value="InterPro"/>
</dbReference>
<name>A0A8H6YJZ7_9AGAR</name>
<dbReference type="Proteomes" id="UP000620124">
    <property type="component" value="Unassembled WGS sequence"/>
</dbReference>
<organism evidence="1 2">
    <name type="scientific">Mycena venus</name>
    <dbReference type="NCBI Taxonomy" id="2733690"/>
    <lineage>
        <taxon>Eukaryota</taxon>
        <taxon>Fungi</taxon>
        <taxon>Dikarya</taxon>
        <taxon>Basidiomycota</taxon>
        <taxon>Agaricomycotina</taxon>
        <taxon>Agaricomycetes</taxon>
        <taxon>Agaricomycetidae</taxon>
        <taxon>Agaricales</taxon>
        <taxon>Marasmiineae</taxon>
        <taxon>Mycenaceae</taxon>
        <taxon>Mycena</taxon>
    </lineage>
</organism>
<evidence type="ECO:0000313" key="2">
    <source>
        <dbReference type="Proteomes" id="UP000620124"/>
    </source>
</evidence>
<reference evidence="1" key="1">
    <citation type="submission" date="2020-05" db="EMBL/GenBank/DDBJ databases">
        <title>Mycena genomes resolve the evolution of fungal bioluminescence.</title>
        <authorList>
            <person name="Tsai I.J."/>
        </authorList>
    </citation>
    <scope>NUCLEOTIDE SEQUENCE</scope>
    <source>
        <strain evidence="1">CCC161011</strain>
    </source>
</reference>
<keyword evidence="2" id="KW-1185">Reference proteome</keyword>
<dbReference type="InterPro" id="IPR036920">
    <property type="entry name" value="Ribosomal_uL16_sf"/>
</dbReference>
<gene>
    <name evidence="1" type="ORF">MVEN_00737200</name>
</gene>
<dbReference type="GO" id="GO:0003735">
    <property type="term" value="F:structural constituent of ribosome"/>
    <property type="evidence" value="ECO:0007669"/>
    <property type="project" value="InterPro"/>
</dbReference>
<evidence type="ECO:0008006" key="3">
    <source>
        <dbReference type="Google" id="ProtNLM"/>
    </source>
</evidence>
<accession>A0A8H6YJZ7</accession>
<dbReference type="PANTHER" id="PTHR11726">
    <property type="entry name" value="60S RIBOSOMAL PROTEIN L10"/>
    <property type="match status" value="1"/>
</dbReference>
<dbReference type="GO" id="GO:0006412">
    <property type="term" value="P:translation"/>
    <property type="evidence" value="ECO:0007669"/>
    <property type="project" value="InterPro"/>
</dbReference>
<dbReference type="AlphaFoldDB" id="A0A8H6YJZ7"/>
<evidence type="ECO:0000313" key="1">
    <source>
        <dbReference type="EMBL" id="KAF7360091.1"/>
    </source>
</evidence>
<dbReference type="SUPFAM" id="SSF54686">
    <property type="entry name" value="Ribosomal protein L16p/L10e"/>
    <property type="match status" value="1"/>
</dbReference>
<protein>
    <recommendedName>
        <fullName evidence="3">Ribosomal protein L10e/L16 domain-containing protein</fullName>
    </recommendedName>
</protein>
<proteinExistence type="predicted"/>
<sequence length="227" mass="25736">MNARGWWDVTTLLPWSFLASTFKNAEKTLDLDLRSGTQARVDEFLHLVSDEYEQLSWKLPGFVRTRCVVSSFLGSEIVYTLVLQIVLSIRCKDADAPVIIAALRRARYRFPGRQKIMVSKKWGFTNVAKGEYLKLKEKKVFQQIADDTHRDGAYVQFIRPKGYLPPPFSPASFTFLPFVFPTSLPSILILRPSRLLAAPCSLSALHLSLLLPSSPSLPVSFQTRPLY</sequence>